<dbReference type="Gene3D" id="3.40.50.920">
    <property type="match status" value="1"/>
</dbReference>
<dbReference type="InterPro" id="IPR005475">
    <property type="entry name" value="Transketolase-like_Pyr-bd"/>
</dbReference>
<comment type="caution">
    <text evidence="12">The sequence shown here is derived from an EMBL/GenBank/DDBJ whole genome shotgun (WGS) entry which is preliminary data.</text>
</comment>
<dbReference type="NCBIfam" id="NF008854">
    <property type="entry name" value="PRK11892.1"/>
    <property type="match status" value="1"/>
</dbReference>
<evidence type="ECO:0000256" key="9">
    <source>
        <dbReference type="ARBA" id="ARBA00023317"/>
    </source>
</evidence>
<evidence type="ECO:0000313" key="13">
    <source>
        <dbReference type="Proteomes" id="UP001145021"/>
    </source>
</evidence>
<evidence type="ECO:0000256" key="2">
    <source>
        <dbReference type="ARBA" id="ARBA00004173"/>
    </source>
</evidence>
<keyword evidence="13" id="KW-1185">Reference proteome</keyword>
<dbReference type="EC" id="1.2.4.1" evidence="10"/>
<evidence type="ECO:0000256" key="10">
    <source>
        <dbReference type="RuleBase" id="RU364074"/>
    </source>
</evidence>
<dbReference type="GO" id="GO:0046872">
    <property type="term" value="F:metal ion binding"/>
    <property type="evidence" value="ECO:0007669"/>
    <property type="project" value="UniProtKB-KW"/>
</dbReference>
<comment type="catalytic activity">
    <reaction evidence="10">
        <text>N(6)-[(R)-lipoyl]-L-lysyl-[protein] + pyruvate + H(+) = N(6)-[(R)-S(8)-acetyldihydrolipoyl]-L-lysyl-[protein] + CO2</text>
        <dbReference type="Rhea" id="RHEA:19189"/>
        <dbReference type="Rhea" id="RHEA-COMP:10474"/>
        <dbReference type="Rhea" id="RHEA-COMP:10478"/>
        <dbReference type="ChEBI" id="CHEBI:15361"/>
        <dbReference type="ChEBI" id="CHEBI:15378"/>
        <dbReference type="ChEBI" id="CHEBI:16526"/>
        <dbReference type="ChEBI" id="CHEBI:83099"/>
        <dbReference type="ChEBI" id="CHEBI:83111"/>
        <dbReference type="EC" id="1.2.4.1"/>
    </reaction>
</comment>
<dbReference type="SMART" id="SM00861">
    <property type="entry name" value="Transket_pyr"/>
    <property type="match status" value="1"/>
</dbReference>
<evidence type="ECO:0000256" key="7">
    <source>
        <dbReference type="ARBA" id="ARBA00023052"/>
    </source>
</evidence>
<accession>A0A9W7XH38</accession>
<protein>
    <recommendedName>
        <fullName evidence="10">Pyruvate dehydrogenase E1 component subunit beta</fullName>
        <ecNumber evidence="10">1.2.4.1</ecNumber>
    </recommendedName>
</protein>
<dbReference type="AlphaFoldDB" id="A0A9W7XH38"/>
<dbReference type="FunFam" id="3.40.50.970:FF:000006">
    <property type="entry name" value="Pyruvate dehydrogenase E1 component subunit beta"/>
    <property type="match status" value="1"/>
</dbReference>
<dbReference type="GO" id="GO:0006086">
    <property type="term" value="P:pyruvate decarboxylation to acetyl-CoA"/>
    <property type="evidence" value="ECO:0007669"/>
    <property type="project" value="InterPro"/>
</dbReference>
<evidence type="ECO:0000313" key="12">
    <source>
        <dbReference type="EMBL" id="KAJ1642676.1"/>
    </source>
</evidence>
<comment type="subcellular location">
    <subcellularLocation>
        <location evidence="2">Mitochondrion</location>
    </subcellularLocation>
</comment>
<name>A0A9W7XH38_9FUNG</name>
<keyword evidence="6 10" id="KW-0560">Oxidoreductase</keyword>
<dbReference type="Gene3D" id="3.40.50.970">
    <property type="match status" value="1"/>
</dbReference>
<keyword evidence="5" id="KW-0630">Potassium</keyword>
<dbReference type="PANTHER" id="PTHR11624">
    <property type="entry name" value="DEHYDROGENASE RELATED"/>
    <property type="match status" value="1"/>
</dbReference>
<keyword evidence="8" id="KW-0496">Mitochondrion</keyword>
<dbReference type="Proteomes" id="UP001145021">
    <property type="component" value="Unassembled WGS sequence"/>
</dbReference>
<sequence>MSFMLKTLFRQPLAARLATRTPSAISSAIRHNSTASGETITVREALNQAIDEEMERDESVWLLGEEVAQYNGAYKVSKGLLDKFGPKRVIDTPITEMGFAGIAVGAAFHGTKPICEFMTFNFAMQAIDQIINSGAKTHYMSGAFAKCPIVFRGPNGAAAGVAAQHSQDYASWYGQIPGLKVVSPYDAEDAKGLLKAAIRDPNPVVVLENELMYGVSFPSSAEIASKDFVVPFGKAKIAREGSDITIATYSRPVGFALEAAELLAKEGISAEVINLRSIRPLDLESIIKSIKKTNHLMTVEQGFPQFGVGSEISAQIMESEGFDYLDAPVCRITGADVPMPYAQNLESLALPDAEVIYKQAKRVLGVE</sequence>
<evidence type="ECO:0000256" key="3">
    <source>
        <dbReference type="ARBA" id="ARBA00022723"/>
    </source>
</evidence>
<gene>
    <name evidence="12" type="primary">PDB1</name>
    <name evidence="12" type="ORF">LPJ64_005501</name>
</gene>
<dbReference type="CDD" id="cd07036">
    <property type="entry name" value="TPP_PYR_E1-PDHc-beta_like"/>
    <property type="match status" value="1"/>
</dbReference>
<feature type="domain" description="Transketolase-like pyrimidine-binding" evidence="11">
    <location>
        <begin position="40"/>
        <end position="215"/>
    </location>
</feature>
<dbReference type="PANTHER" id="PTHR11624:SF96">
    <property type="entry name" value="PYRUVATE DEHYDROGENASE E1 COMPONENT SUBUNIT BETA, MITOCHONDRIAL"/>
    <property type="match status" value="1"/>
</dbReference>
<evidence type="ECO:0000256" key="1">
    <source>
        <dbReference type="ARBA" id="ARBA00001964"/>
    </source>
</evidence>
<reference evidence="12" key="1">
    <citation type="submission" date="2022-07" db="EMBL/GenBank/DDBJ databases">
        <title>Phylogenomic reconstructions and comparative analyses of Kickxellomycotina fungi.</title>
        <authorList>
            <person name="Reynolds N.K."/>
            <person name="Stajich J.E."/>
            <person name="Barry K."/>
            <person name="Grigoriev I.V."/>
            <person name="Crous P."/>
            <person name="Smith M.E."/>
        </authorList>
    </citation>
    <scope>NUCLEOTIDE SEQUENCE</scope>
    <source>
        <strain evidence="12">NBRC 105413</strain>
    </source>
</reference>
<proteinExistence type="predicted"/>
<evidence type="ECO:0000256" key="5">
    <source>
        <dbReference type="ARBA" id="ARBA00022958"/>
    </source>
</evidence>
<keyword evidence="9 10" id="KW-0670">Pyruvate</keyword>
<dbReference type="InterPro" id="IPR029061">
    <property type="entry name" value="THDP-binding"/>
</dbReference>
<keyword evidence="7 10" id="KW-0786">Thiamine pyrophosphate</keyword>
<dbReference type="InterPro" id="IPR033248">
    <property type="entry name" value="Transketolase_C"/>
</dbReference>
<evidence type="ECO:0000259" key="11">
    <source>
        <dbReference type="SMART" id="SM00861"/>
    </source>
</evidence>
<keyword evidence="3" id="KW-0479">Metal-binding</keyword>
<keyword evidence="4" id="KW-0809">Transit peptide</keyword>
<dbReference type="GO" id="GO:0005739">
    <property type="term" value="C:mitochondrion"/>
    <property type="evidence" value="ECO:0007669"/>
    <property type="project" value="UniProtKB-SubCell"/>
</dbReference>
<evidence type="ECO:0000256" key="8">
    <source>
        <dbReference type="ARBA" id="ARBA00023128"/>
    </source>
</evidence>
<evidence type="ECO:0000256" key="4">
    <source>
        <dbReference type="ARBA" id="ARBA00022946"/>
    </source>
</evidence>
<organism evidence="12 13">
    <name type="scientific">Coemansia asiatica</name>
    <dbReference type="NCBI Taxonomy" id="1052880"/>
    <lineage>
        <taxon>Eukaryota</taxon>
        <taxon>Fungi</taxon>
        <taxon>Fungi incertae sedis</taxon>
        <taxon>Zoopagomycota</taxon>
        <taxon>Kickxellomycotina</taxon>
        <taxon>Kickxellomycetes</taxon>
        <taxon>Kickxellales</taxon>
        <taxon>Kickxellaceae</taxon>
        <taxon>Coemansia</taxon>
    </lineage>
</organism>
<dbReference type="NCBIfam" id="NF006667">
    <property type="entry name" value="PRK09212.1"/>
    <property type="match status" value="1"/>
</dbReference>
<dbReference type="SUPFAM" id="SSF52518">
    <property type="entry name" value="Thiamin diphosphate-binding fold (THDP-binding)"/>
    <property type="match status" value="1"/>
</dbReference>
<dbReference type="InterPro" id="IPR009014">
    <property type="entry name" value="Transketo_C/PFOR_II"/>
</dbReference>
<comment type="function">
    <text evidence="10">The pyruvate dehydrogenase complex catalyzes the overall conversion of pyruvate to acetyl-CoA and CO2.</text>
</comment>
<dbReference type="InterPro" id="IPR027110">
    <property type="entry name" value="PDHB_mito-type"/>
</dbReference>
<evidence type="ECO:0000256" key="6">
    <source>
        <dbReference type="ARBA" id="ARBA00023002"/>
    </source>
</evidence>
<dbReference type="FunFam" id="3.40.50.920:FF:000001">
    <property type="entry name" value="Pyruvate dehydrogenase E1 beta subunit"/>
    <property type="match status" value="1"/>
</dbReference>
<dbReference type="Pfam" id="PF02779">
    <property type="entry name" value="Transket_pyr"/>
    <property type="match status" value="1"/>
</dbReference>
<dbReference type="SUPFAM" id="SSF52922">
    <property type="entry name" value="TK C-terminal domain-like"/>
    <property type="match status" value="1"/>
</dbReference>
<comment type="cofactor">
    <cofactor evidence="1 10">
        <name>thiamine diphosphate</name>
        <dbReference type="ChEBI" id="CHEBI:58937"/>
    </cofactor>
</comment>
<dbReference type="Pfam" id="PF02780">
    <property type="entry name" value="Transketolase_C"/>
    <property type="match status" value="1"/>
</dbReference>
<dbReference type="GO" id="GO:0004739">
    <property type="term" value="F:pyruvate dehydrogenase (acetyl-transferring) activity"/>
    <property type="evidence" value="ECO:0007669"/>
    <property type="project" value="UniProtKB-UniRule"/>
</dbReference>
<dbReference type="EMBL" id="JANBOH010000357">
    <property type="protein sequence ID" value="KAJ1642676.1"/>
    <property type="molecule type" value="Genomic_DNA"/>
</dbReference>